<reference evidence="1" key="1">
    <citation type="journal article" date="2020" name="mSystems">
        <title>Genome- and Community-Level Interaction Insights into Carbon Utilization and Element Cycling Functions of Hydrothermarchaeota in Hydrothermal Sediment.</title>
        <authorList>
            <person name="Zhou Z."/>
            <person name="Liu Y."/>
            <person name="Xu W."/>
            <person name="Pan J."/>
            <person name="Luo Z.H."/>
            <person name="Li M."/>
        </authorList>
    </citation>
    <scope>NUCLEOTIDE SEQUENCE [LARGE SCALE GENOMIC DNA]</scope>
    <source>
        <strain evidence="1">SpSt-769</strain>
    </source>
</reference>
<name>A0A7C4ERP9_9BACT</name>
<dbReference type="AlphaFoldDB" id="A0A7C4ERP9"/>
<dbReference type="PANTHER" id="PTHR35610">
    <property type="entry name" value="3-ISOPROPYLMALATE DEHYDRATASE-RELATED"/>
    <property type="match status" value="1"/>
</dbReference>
<dbReference type="SUPFAM" id="SSF159659">
    <property type="entry name" value="Cgl1923-like"/>
    <property type="match status" value="1"/>
</dbReference>
<accession>A0A7C4ERP9</accession>
<evidence type="ECO:0000313" key="1">
    <source>
        <dbReference type="EMBL" id="HGH60529.1"/>
    </source>
</evidence>
<protein>
    <submittedName>
        <fullName evidence="1">PAC2 family protein</fullName>
    </submittedName>
</protein>
<dbReference type="Gene3D" id="3.40.50.10900">
    <property type="entry name" value="PAC-like subunit"/>
    <property type="match status" value="1"/>
</dbReference>
<dbReference type="Pfam" id="PF09754">
    <property type="entry name" value="PAC2"/>
    <property type="match status" value="1"/>
</dbReference>
<organism evidence="1">
    <name type="scientific">Desulfomonile tiedjei</name>
    <dbReference type="NCBI Taxonomy" id="2358"/>
    <lineage>
        <taxon>Bacteria</taxon>
        <taxon>Pseudomonadati</taxon>
        <taxon>Thermodesulfobacteriota</taxon>
        <taxon>Desulfomonilia</taxon>
        <taxon>Desulfomonilales</taxon>
        <taxon>Desulfomonilaceae</taxon>
        <taxon>Desulfomonile</taxon>
    </lineage>
</organism>
<dbReference type="EMBL" id="DTGT01000140">
    <property type="protein sequence ID" value="HGH60529.1"/>
    <property type="molecule type" value="Genomic_DNA"/>
</dbReference>
<proteinExistence type="predicted"/>
<dbReference type="InterPro" id="IPR038389">
    <property type="entry name" value="PSMG2_sf"/>
</dbReference>
<sequence length="296" mass="33029">MIDKDFLNLLVEWRTTPRLKRPVMLAGFFGWSNAGCVSSDTLEYLHAVLQPEVFASMSNEAFSNYTIDRPKARIEDGVILEMEVLDTNFSFHKNPSGKHDLVLFLGREPAYSWQSYSDMLIGVMQQLGVERFYTLGGVQDAVSHLSPPMVSVVAATSFMVSELCEAHKSITPAAYSGPISIHSYLLRACSEAGIEAASLWGHAPAYLQKNPRVVARLVGIINSLIGLDVPTGLLDHQAIELDRKINEAVAKDPNLRKLVEAVECEEEPCTPRSSHDKVIRLEDFVRRDTHRDDEED</sequence>
<gene>
    <name evidence="1" type="ORF">ENV54_04435</name>
</gene>
<dbReference type="InterPro" id="IPR019151">
    <property type="entry name" value="Proteasome_assmbl_chaperone_2"/>
</dbReference>
<comment type="caution">
    <text evidence="1">The sequence shown here is derived from an EMBL/GenBank/DDBJ whole genome shotgun (WGS) entry which is preliminary data.</text>
</comment>